<evidence type="ECO:0000313" key="5">
    <source>
        <dbReference type="RefSeq" id="XP_010789211.1"/>
    </source>
</evidence>
<dbReference type="InterPro" id="IPR037278">
    <property type="entry name" value="ARFGAP/RecO"/>
</dbReference>
<dbReference type="GO" id="GO:0005096">
    <property type="term" value="F:GTPase activator activity"/>
    <property type="evidence" value="ECO:0007669"/>
    <property type="project" value="InterPro"/>
</dbReference>
<dbReference type="InterPro" id="IPR038508">
    <property type="entry name" value="ArfGAP_dom_sf"/>
</dbReference>
<dbReference type="PROSITE" id="PS50115">
    <property type="entry name" value="ARFGAP"/>
    <property type="match status" value="1"/>
</dbReference>
<dbReference type="Proteomes" id="UP000504611">
    <property type="component" value="Unplaced"/>
</dbReference>
<dbReference type="PRINTS" id="PR00405">
    <property type="entry name" value="REVINTRACTNG"/>
</dbReference>
<dbReference type="PANTHER" id="PTHR45899:SF4">
    <property type="entry name" value="ARF-GAP WITH RHO-GAP DOMAIN, ANK REPEAT AND PH DOMAIN-CONTAINING PROTEIN 3"/>
    <property type="match status" value="1"/>
</dbReference>
<keyword evidence="4" id="KW-1185">Reference proteome</keyword>
<protein>
    <submittedName>
        <fullName evidence="5">Arf-GAP with Rho-GAP domain, ANK repeat and PH domain-containing protein 3-like</fullName>
    </submittedName>
</protein>
<evidence type="ECO:0000256" key="1">
    <source>
        <dbReference type="PROSITE-ProRule" id="PRU00288"/>
    </source>
</evidence>
<feature type="non-terminal residue" evidence="5">
    <location>
        <position position="101"/>
    </location>
</feature>
<dbReference type="InterPro" id="IPR052227">
    <property type="entry name" value="Arf-Rho-GAP_ANK-PH_domain"/>
</dbReference>
<evidence type="ECO:0000313" key="4">
    <source>
        <dbReference type="Proteomes" id="UP000504611"/>
    </source>
</evidence>
<dbReference type="RefSeq" id="XP_010789211.1">
    <property type="nucleotide sequence ID" value="XM_010790909.1"/>
</dbReference>
<organism evidence="4 5">
    <name type="scientific">Notothenia coriiceps</name>
    <name type="common">black rockcod</name>
    <dbReference type="NCBI Taxonomy" id="8208"/>
    <lineage>
        <taxon>Eukaryota</taxon>
        <taxon>Metazoa</taxon>
        <taxon>Chordata</taxon>
        <taxon>Craniata</taxon>
        <taxon>Vertebrata</taxon>
        <taxon>Euteleostomi</taxon>
        <taxon>Actinopterygii</taxon>
        <taxon>Neopterygii</taxon>
        <taxon>Teleostei</taxon>
        <taxon>Neoteleostei</taxon>
        <taxon>Acanthomorphata</taxon>
        <taxon>Eupercaria</taxon>
        <taxon>Perciformes</taxon>
        <taxon>Notothenioidei</taxon>
        <taxon>Nototheniidae</taxon>
        <taxon>Notothenia</taxon>
    </lineage>
</organism>
<dbReference type="PANTHER" id="PTHR45899">
    <property type="entry name" value="RHO GTPASE ACTIVATING PROTEIN AT 15B, ISOFORM C"/>
    <property type="match status" value="1"/>
</dbReference>
<dbReference type="GO" id="GO:0005737">
    <property type="term" value="C:cytoplasm"/>
    <property type="evidence" value="ECO:0007669"/>
    <property type="project" value="TreeGrafter"/>
</dbReference>
<dbReference type="AlphaFoldDB" id="A0A6I9PV81"/>
<dbReference type="GO" id="GO:0008270">
    <property type="term" value="F:zinc ion binding"/>
    <property type="evidence" value="ECO:0007669"/>
    <property type="project" value="UniProtKB-KW"/>
</dbReference>
<reference evidence="5" key="1">
    <citation type="submission" date="2025-08" db="UniProtKB">
        <authorList>
            <consortium name="RefSeq"/>
        </authorList>
    </citation>
    <scope>IDENTIFICATION</scope>
    <source>
        <tissue evidence="5">Muscle</tissue>
    </source>
</reference>
<name>A0A6I9PV81_9TELE</name>
<dbReference type="Pfam" id="PF01412">
    <property type="entry name" value="ArfGap"/>
    <property type="match status" value="1"/>
</dbReference>
<evidence type="ECO:0000259" key="3">
    <source>
        <dbReference type="PROSITE" id="PS50115"/>
    </source>
</evidence>
<keyword evidence="1" id="KW-0863">Zinc-finger</keyword>
<gene>
    <name evidence="5" type="primary">LOC104962470</name>
</gene>
<dbReference type="OrthoDB" id="29546at2759"/>
<dbReference type="Gene3D" id="1.10.220.150">
    <property type="entry name" value="Arf GTPase activating protein"/>
    <property type="match status" value="1"/>
</dbReference>
<dbReference type="GO" id="GO:0005547">
    <property type="term" value="F:phosphatidylinositol-3,4,5-trisphosphate binding"/>
    <property type="evidence" value="ECO:0007669"/>
    <property type="project" value="TreeGrafter"/>
</dbReference>
<accession>A0A6I9PV81</accession>
<sequence length="101" mass="11377">FTAECEREKRVWMEALQDAIAETLSDYEVAEKIWSNRSNRTCADCRALNPDWASINLSVVICKNCAGQHRGLGTMVSKVQSLKLDTSVWSNEIVQVSSARR</sequence>
<feature type="domain" description="Arf-GAP" evidence="3">
    <location>
        <begin position="18"/>
        <end position="101"/>
    </location>
</feature>
<keyword evidence="1" id="KW-0862">Zinc</keyword>
<dbReference type="KEGG" id="ncc:104962470"/>
<feature type="domain" description="PH" evidence="2">
    <location>
        <begin position="1"/>
        <end position="21"/>
    </location>
</feature>
<dbReference type="PROSITE" id="PS50003">
    <property type="entry name" value="PH_DOMAIN"/>
    <property type="match status" value="1"/>
</dbReference>
<proteinExistence type="predicted"/>
<evidence type="ECO:0000259" key="2">
    <source>
        <dbReference type="PROSITE" id="PS50003"/>
    </source>
</evidence>
<dbReference type="GeneID" id="104962470"/>
<keyword evidence="1" id="KW-0479">Metal-binding</keyword>
<dbReference type="SUPFAM" id="SSF57863">
    <property type="entry name" value="ArfGap/RecO-like zinc finger"/>
    <property type="match status" value="1"/>
</dbReference>
<dbReference type="InterPro" id="IPR001164">
    <property type="entry name" value="ArfGAP_dom"/>
</dbReference>
<feature type="non-terminal residue" evidence="5">
    <location>
        <position position="1"/>
    </location>
</feature>
<dbReference type="SMART" id="SM00105">
    <property type="entry name" value="ArfGap"/>
    <property type="match status" value="1"/>
</dbReference>
<dbReference type="InterPro" id="IPR001849">
    <property type="entry name" value="PH_domain"/>
</dbReference>